<evidence type="ECO:0000256" key="2">
    <source>
        <dbReference type="SAM" id="MobiDB-lite"/>
    </source>
</evidence>
<evidence type="ECO:0000313" key="3">
    <source>
        <dbReference type="EMBL" id="KAB2576807.1"/>
    </source>
</evidence>
<feature type="coiled-coil region" evidence="1">
    <location>
        <begin position="307"/>
        <end position="405"/>
    </location>
</feature>
<keyword evidence="4" id="KW-1185">Reference proteome</keyword>
<gene>
    <name evidence="3" type="primary">MYSP</name>
    <name evidence="3" type="ORF">DBV05_g4630</name>
</gene>
<dbReference type="EMBL" id="VCHE01000021">
    <property type="protein sequence ID" value="KAB2576807.1"/>
    <property type="molecule type" value="Genomic_DNA"/>
</dbReference>
<name>A0A5N5DGK7_9PEZI</name>
<organism evidence="3 4">
    <name type="scientific">Lasiodiplodia theobromae</name>
    <dbReference type="NCBI Taxonomy" id="45133"/>
    <lineage>
        <taxon>Eukaryota</taxon>
        <taxon>Fungi</taxon>
        <taxon>Dikarya</taxon>
        <taxon>Ascomycota</taxon>
        <taxon>Pezizomycotina</taxon>
        <taxon>Dothideomycetes</taxon>
        <taxon>Dothideomycetes incertae sedis</taxon>
        <taxon>Botryosphaeriales</taxon>
        <taxon>Botryosphaeriaceae</taxon>
        <taxon>Lasiodiplodia</taxon>
    </lineage>
</organism>
<comment type="caution">
    <text evidence="3">The sequence shown here is derived from an EMBL/GenBank/DDBJ whole genome shotgun (WGS) entry which is preliminary data.</text>
</comment>
<evidence type="ECO:0000313" key="4">
    <source>
        <dbReference type="Proteomes" id="UP000325902"/>
    </source>
</evidence>
<evidence type="ECO:0000256" key="1">
    <source>
        <dbReference type="SAM" id="Coils"/>
    </source>
</evidence>
<feature type="compositionally biased region" description="Low complexity" evidence="2">
    <location>
        <begin position="53"/>
        <end position="62"/>
    </location>
</feature>
<accession>A0A5N5DGK7</accession>
<sequence length="636" mass="69697">MASAPQTPTSLHQDPATEPVTVTATTTAAPKGSKKPTDAAPIAHQEALTTGTPRAPAAAAARNNHESRLPTRHILHRTFDSSFPGCDWAAIRHRRTHLATRRQRKTWSPANAAAFPVFAYDPVRPRQQLCSTLRRRLSSPANWPANVILTAQLVGVLEHVKAACAEKGDKGGKRWWDALCAARWPLNFTSTGKARAVQPVAPVGWPREGVREGDKVVDTEEGGRMAVVGGGCDGEGEGKGSRVEVVESEAEGSTMHLGDALRERVDEISVTADEGGGGGARETTGTSGKRPAAEDWRIDDTAHKRFLSDMQGSIMRLKRSYDEAKTESVQIPPHVRDKELRRLADLEAEKSKDAAHIQELEAEVEKEKARNQSHATKLEALMQAVRGLEAQSSDASEKLDNLNVLFYSAFKHMIYLRYQLNGANAQLEGANKTDAQKTTMLKDQQIEIEELEKRGKDLLLQTEQYQENIECLSRSGGTSNTKITELQTSLEEWQSRAQELQTQNENDRKILETLEQEASTQQSKIGVLEETLKDHQSRAQMVQSENERESAKLQESQTQVMELTAKLEVAAKREKRLEESLGFVAHTMLDMIGGGQKDANTVGNAPGGPANGADVIAEQDGLKTLLEQLLAGQNGE</sequence>
<dbReference type="Proteomes" id="UP000325902">
    <property type="component" value="Unassembled WGS sequence"/>
</dbReference>
<feature type="coiled-coil region" evidence="1">
    <location>
        <begin position="441"/>
        <end position="580"/>
    </location>
</feature>
<proteinExistence type="predicted"/>
<keyword evidence="1" id="KW-0175">Coiled coil</keyword>
<dbReference type="AlphaFoldDB" id="A0A5N5DGK7"/>
<feature type="compositionally biased region" description="Low complexity" evidence="2">
    <location>
        <begin position="16"/>
        <end position="30"/>
    </location>
</feature>
<reference evidence="3 4" key="1">
    <citation type="journal article" date="2019" name="Sci. Rep.">
        <title>A multi-omics analysis of the grapevine pathogen Lasiodiplodia theobromae reveals that temperature affects the expression of virulence- and pathogenicity-related genes.</title>
        <authorList>
            <person name="Felix C."/>
            <person name="Meneses R."/>
            <person name="Goncalves M.F.M."/>
            <person name="Tilleman L."/>
            <person name="Duarte A.S."/>
            <person name="Jorrin-Novo J.V."/>
            <person name="Van de Peer Y."/>
            <person name="Deforce D."/>
            <person name="Van Nieuwerburgh F."/>
            <person name="Esteves A.C."/>
            <person name="Alves A."/>
        </authorList>
    </citation>
    <scope>NUCLEOTIDE SEQUENCE [LARGE SCALE GENOMIC DNA]</scope>
    <source>
        <strain evidence="3 4">LA-SOL3</strain>
    </source>
</reference>
<feature type="region of interest" description="Disordered" evidence="2">
    <location>
        <begin position="1"/>
        <end position="69"/>
    </location>
</feature>
<dbReference type="SUPFAM" id="SSF57997">
    <property type="entry name" value="Tropomyosin"/>
    <property type="match status" value="1"/>
</dbReference>
<protein>
    <submittedName>
        <fullName evidence="3">Paramyosin</fullName>
    </submittedName>
</protein>
<dbReference type="OrthoDB" id="10650197at2759"/>
<feature type="compositionally biased region" description="Polar residues" evidence="2">
    <location>
        <begin position="1"/>
        <end position="12"/>
    </location>
</feature>
<feature type="region of interest" description="Disordered" evidence="2">
    <location>
        <begin position="270"/>
        <end position="293"/>
    </location>
</feature>